<protein>
    <submittedName>
        <fullName evidence="2">Uncharacterized protein</fullName>
    </submittedName>
</protein>
<keyword evidence="1" id="KW-0732">Signal</keyword>
<evidence type="ECO:0000313" key="3">
    <source>
        <dbReference type="Proteomes" id="UP000283895"/>
    </source>
</evidence>
<evidence type="ECO:0000313" key="2">
    <source>
        <dbReference type="EMBL" id="ROW10977.1"/>
    </source>
</evidence>
<keyword evidence="3" id="KW-1185">Reference proteome</keyword>
<reference evidence="2 3" key="1">
    <citation type="submission" date="2015-09" db="EMBL/GenBank/DDBJ databases">
        <title>Host preference determinants of Valsa canker pathogens revealed by comparative genomics.</title>
        <authorList>
            <person name="Yin Z."/>
            <person name="Huang L."/>
        </authorList>
    </citation>
    <scope>NUCLEOTIDE SEQUENCE [LARGE SCALE GENOMIC DNA]</scope>
    <source>
        <strain evidence="2 3">03-1</strain>
    </source>
</reference>
<feature type="chain" id="PRO_5019018801" evidence="1">
    <location>
        <begin position="27"/>
        <end position="146"/>
    </location>
</feature>
<name>A0A423X5D1_9PEZI</name>
<proteinExistence type="predicted"/>
<organism evidence="2 3">
    <name type="scientific">Cytospora schulzeri</name>
    <dbReference type="NCBI Taxonomy" id="448051"/>
    <lineage>
        <taxon>Eukaryota</taxon>
        <taxon>Fungi</taxon>
        <taxon>Dikarya</taxon>
        <taxon>Ascomycota</taxon>
        <taxon>Pezizomycotina</taxon>
        <taxon>Sordariomycetes</taxon>
        <taxon>Sordariomycetidae</taxon>
        <taxon>Diaporthales</taxon>
        <taxon>Cytosporaceae</taxon>
        <taxon>Cytospora</taxon>
    </lineage>
</organism>
<dbReference type="Proteomes" id="UP000283895">
    <property type="component" value="Unassembled WGS sequence"/>
</dbReference>
<sequence>MSLSVMSLSVMSLSVMILSALAGSLASSAPSGSISRTLASFVLCGPLIGRTPVYLEAWQWEASGLVDLPLLAGDLCKGSREALTLGAVAGLQVVGEGLYLADLPVERLALEEGLYLAGLPVELLALGEGLYLADLPVGRLALGPLE</sequence>
<gene>
    <name evidence="2" type="ORF">VMCG_00875</name>
</gene>
<dbReference type="EMBL" id="LKEA01000002">
    <property type="protein sequence ID" value="ROW10977.1"/>
    <property type="molecule type" value="Genomic_DNA"/>
</dbReference>
<comment type="caution">
    <text evidence="2">The sequence shown here is derived from an EMBL/GenBank/DDBJ whole genome shotgun (WGS) entry which is preliminary data.</text>
</comment>
<feature type="signal peptide" evidence="1">
    <location>
        <begin position="1"/>
        <end position="26"/>
    </location>
</feature>
<evidence type="ECO:0000256" key="1">
    <source>
        <dbReference type="SAM" id="SignalP"/>
    </source>
</evidence>
<accession>A0A423X5D1</accession>
<dbReference type="AlphaFoldDB" id="A0A423X5D1"/>